<dbReference type="PANTHER" id="PTHR23150">
    <property type="entry name" value="SULFATASE MODIFYING FACTOR 1, 2"/>
    <property type="match status" value="1"/>
</dbReference>
<organism evidence="2 3">
    <name type="scientific">Micromonospora tarensis</name>
    <dbReference type="NCBI Taxonomy" id="2806100"/>
    <lineage>
        <taxon>Bacteria</taxon>
        <taxon>Bacillati</taxon>
        <taxon>Actinomycetota</taxon>
        <taxon>Actinomycetes</taxon>
        <taxon>Micromonosporales</taxon>
        <taxon>Micromonosporaceae</taxon>
        <taxon>Micromonospora</taxon>
    </lineage>
</organism>
<dbReference type="SUPFAM" id="SSF56436">
    <property type="entry name" value="C-type lectin-like"/>
    <property type="match status" value="1"/>
</dbReference>
<dbReference type="InterPro" id="IPR016187">
    <property type="entry name" value="CTDL_fold"/>
</dbReference>
<gene>
    <name evidence="2" type="ORF">JM949_08500</name>
</gene>
<reference evidence="2 3" key="1">
    <citation type="submission" date="2021-01" db="EMBL/GenBank/DDBJ databases">
        <title>Draft genome sequence of Micromonospora sp. strain STR1s_6.</title>
        <authorList>
            <person name="Karlyshev A."/>
            <person name="Jawad R."/>
        </authorList>
    </citation>
    <scope>NUCLEOTIDE SEQUENCE [LARGE SCALE GENOMIC DNA]</scope>
    <source>
        <strain evidence="2 3">STR1S-6</strain>
    </source>
</reference>
<dbReference type="Proteomes" id="UP000622245">
    <property type="component" value="Unassembled WGS sequence"/>
</dbReference>
<dbReference type="PANTHER" id="PTHR23150:SF19">
    <property type="entry name" value="FORMYLGLYCINE-GENERATING ENZYME"/>
    <property type="match status" value="1"/>
</dbReference>
<evidence type="ECO:0000313" key="3">
    <source>
        <dbReference type="Proteomes" id="UP000622245"/>
    </source>
</evidence>
<dbReference type="EMBL" id="JAEVHL010000025">
    <property type="protein sequence ID" value="MBM0275490.1"/>
    <property type="molecule type" value="Genomic_DNA"/>
</dbReference>
<accession>A0ABS1YDM6</accession>
<dbReference type="InterPro" id="IPR042095">
    <property type="entry name" value="SUMF_sf"/>
</dbReference>
<keyword evidence="3" id="KW-1185">Reference proteome</keyword>
<name>A0ABS1YDM6_9ACTN</name>
<dbReference type="Pfam" id="PF03781">
    <property type="entry name" value="FGE-sulfatase"/>
    <property type="match status" value="1"/>
</dbReference>
<comment type="caution">
    <text evidence="2">The sequence shown here is derived from an EMBL/GenBank/DDBJ whole genome shotgun (WGS) entry which is preliminary data.</text>
</comment>
<dbReference type="InterPro" id="IPR051043">
    <property type="entry name" value="Sulfatase_Mod_Factor_Kinase"/>
</dbReference>
<evidence type="ECO:0000313" key="2">
    <source>
        <dbReference type="EMBL" id="MBM0275490.1"/>
    </source>
</evidence>
<feature type="domain" description="Sulfatase-modifying factor enzyme-like" evidence="1">
    <location>
        <begin position="7"/>
        <end position="241"/>
    </location>
</feature>
<dbReference type="RefSeq" id="WP_203147886.1">
    <property type="nucleotide sequence ID" value="NZ_JAEVHL010000025.1"/>
</dbReference>
<dbReference type="InterPro" id="IPR005532">
    <property type="entry name" value="SUMF_dom"/>
</dbReference>
<protein>
    <submittedName>
        <fullName evidence="2">SUMF1/EgtB/PvdO family nonheme iron enzyme</fullName>
    </submittedName>
</protein>
<dbReference type="Gene3D" id="3.90.1580.10">
    <property type="entry name" value="paralog of FGE (formylglycine-generating enzyme)"/>
    <property type="match status" value="1"/>
</dbReference>
<evidence type="ECO:0000259" key="1">
    <source>
        <dbReference type="Pfam" id="PF03781"/>
    </source>
</evidence>
<proteinExistence type="predicted"/>
<sequence>MAQANGHEFVEIPGGISVLGAGPLDPFAGERERPMREVYINRFLMARHPTTRKQFAEYLIATGESFTASWWRPVGGQWTDDMETEGDYPATEIGWETAVSYCQWLSTRAGVNVALPTEAEWEKAARGGDDRIWPWGNEFSVKFCRSSESGLGLGSVHSHDGGASPYGCCQMAGGVWEWCEDFYHSSSHYMAAFVDPVNTRPSDQRVVKGGSAYCAKEVVRPTCRDWTNSYNQGGGDDGFRVCARDWR</sequence>